<feature type="coiled-coil region" evidence="1">
    <location>
        <begin position="29"/>
        <end position="59"/>
    </location>
</feature>
<name>A0A2C9VPY1_MANES</name>
<reference evidence="3" key="1">
    <citation type="journal article" date="2016" name="Nat. Biotechnol.">
        <title>Sequencing wild and cultivated cassava and related species reveals extensive interspecific hybridization and genetic diversity.</title>
        <authorList>
            <person name="Bredeson J.V."/>
            <person name="Lyons J.B."/>
            <person name="Prochnik S.E."/>
            <person name="Wu G.A."/>
            <person name="Ha C.M."/>
            <person name="Edsinger-Gonzales E."/>
            <person name="Grimwood J."/>
            <person name="Schmutz J."/>
            <person name="Rabbi I.Y."/>
            <person name="Egesi C."/>
            <person name="Nauluvula P."/>
            <person name="Lebot V."/>
            <person name="Ndunguru J."/>
            <person name="Mkamilo G."/>
            <person name="Bart R.S."/>
            <person name="Setter T.L."/>
            <person name="Gleadow R.M."/>
            <person name="Kulakow P."/>
            <person name="Ferguson M.E."/>
            <person name="Rounsley S."/>
            <person name="Rokhsar D.S."/>
        </authorList>
    </citation>
    <scope>NUCLEOTIDE SEQUENCE [LARGE SCALE GENOMIC DNA]</scope>
    <source>
        <strain evidence="3">cv. AM560-2</strain>
    </source>
</reference>
<keyword evidence="1" id="KW-0175">Coiled coil</keyword>
<evidence type="ECO:0000313" key="2">
    <source>
        <dbReference type="EMBL" id="OAY46887.1"/>
    </source>
</evidence>
<accession>A0A2C9VPY1</accession>
<comment type="caution">
    <text evidence="2">The sequence shown here is derived from an EMBL/GenBank/DDBJ whole genome shotgun (WGS) entry which is preliminary data.</text>
</comment>
<dbReference type="OMA" id="ANFEPLN"/>
<protein>
    <submittedName>
        <fullName evidence="2">Uncharacterized protein</fullName>
    </submittedName>
</protein>
<dbReference type="OrthoDB" id="993453at2759"/>
<dbReference type="STRING" id="3983.A0A2C9VPY1"/>
<dbReference type="PANTHER" id="PTHR34807">
    <property type="entry name" value="OS08G0270800 PROTEIN"/>
    <property type="match status" value="1"/>
</dbReference>
<dbReference type="Proteomes" id="UP000091857">
    <property type="component" value="Chromosome 6"/>
</dbReference>
<dbReference type="EMBL" id="CM004392">
    <property type="protein sequence ID" value="OAY46887.1"/>
    <property type="molecule type" value="Genomic_DNA"/>
</dbReference>
<organism evidence="2 3">
    <name type="scientific">Manihot esculenta</name>
    <name type="common">Cassava</name>
    <name type="synonym">Jatropha manihot</name>
    <dbReference type="NCBI Taxonomy" id="3983"/>
    <lineage>
        <taxon>Eukaryota</taxon>
        <taxon>Viridiplantae</taxon>
        <taxon>Streptophyta</taxon>
        <taxon>Embryophyta</taxon>
        <taxon>Tracheophyta</taxon>
        <taxon>Spermatophyta</taxon>
        <taxon>Magnoliopsida</taxon>
        <taxon>eudicotyledons</taxon>
        <taxon>Gunneridae</taxon>
        <taxon>Pentapetalae</taxon>
        <taxon>rosids</taxon>
        <taxon>fabids</taxon>
        <taxon>Malpighiales</taxon>
        <taxon>Euphorbiaceae</taxon>
        <taxon>Crotonoideae</taxon>
        <taxon>Manihoteae</taxon>
        <taxon>Manihot</taxon>
    </lineage>
</organism>
<proteinExistence type="predicted"/>
<sequence length="263" mass="30224">MLKRMKGVAAAMESSPSPYATVFEDQRARLKHQSLLQDYEELYKETESQKRKLEMMKHKKLTLLSEVRFLRQRYKFLMQNQSQNPPEPKYIRRQNLVNTSRTVRKERDSTGNDAAVQRQAPRFDLNRKGKKVYGEREAVLQTPGPTFDLSQKQKTYIGKEAAFGKSATTADLNLKERIYSGKEAVARNNAPIFDLNQISREEEELQANGEMMRIDEPKISLMRGGSDEHHTDMKLSACRSVGNGASRAGKRKISWQDQVALRV</sequence>
<dbReference type="Gramene" id="Manes.06G035500.1.v8.1">
    <property type="protein sequence ID" value="Manes.06G035500.1.v8.1.CDS"/>
    <property type="gene ID" value="Manes.06G035500.v8.1"/>
</dbReference>
<keyword evidence="3" id="KW-1185">Reference proteome</keyword>
<dbReference type="AlphaFoldDB" id="A0A2C9VPY1"/>
<evidence type="ECO:0000256" key="1">
    <source>
        <dbReference type="SAM" id="Coils"/>
    </source>
</evidence>
<dbReference type="PANTHER" id="PTHR34807:SF3">
    <property type="entry name" value="OS08G0270800 PROTEIN"/>
    <property type="match status" value="1"/>
</dbReference>
<evidence type="ECO:0000313" key="3">
    <source>
        <dbReference type="Proteomes" id="UP000091857"/>
    </source>
</evidence>
<gene>
    <name evidence="2" type="ORF">MANES_06G035500v8</name>
</gene>